<organism evidence="1">
    <name type="scientific">Myoviridae sp. ctvns3</name>
    <dbReference type="NCBI Taxonomy" id="2825204"/>
    <lineage>
        <taxon>Viruses</taxon>
        <taxon>Duplodnaviria</taxon>
        <taxon>Heunggongvirae</taxon>
        <taxon>Uroviricota</taxon>
        <taxon>Caudoviricetes</taxon>
    </lineage>
</organism>
<name>A0A8S5PBP3_9CAUD</name>
<reference evidence="1" key="1">
    <citation type="journal article" date="2021" name="Proc. Natl. Acad. Sci. U.S.A.">
        <title>A Catalog of Tens of Thousands of Viruses from Human Metagenomes Reveals Hidden Associations with Chronic Diseases.</title>
        <authorList>
            <person name="Tisza M.J."/>
            <person name="Buck C.B."/>
        </authorList>
    </citation>
    <scope>NUCLEOTIDE SEQUENCE</scope>
    <source>
        <strain evidence="1">Ctvns3</strain>
    </source>
</reference>
<dbReference type="EMBL" id="BK015391">
    <property type="protein sequence ID" value="DAE04599.1"/>
    <property type="molecule type" value="Genomic_DNA"/>
</dbReference>
<accession>A0A8S5PBP3</accession>
<sequence length="41" mass="4790">MRPLKISIYSSRVEMNTNVPNDFIIIHITTPFIFSKPAQRL</sequence>
<protein>
    <submittedName>
        <fullName evidence="1">Uncharacterized protein</fullName>
    </submittedName>
</protein>
<evidence type="ECO:0000313" key="1">
    <source>
        <dbReference type="EMBL" id="DAE04599.1"/>
    </source>
</evidence>
<proteinExistence type="predicted"/>